<dbReference type="EC" id="2.7.7.49" evidence="1"/>
<protein>
    <recommendedName>
        <fullName evidence="1">RNA-directed DNA polymerase</fullName>
        <ecNumber evidence="1">2.7.7.49</ecNumber>
    </recommendedName>
</protein>
<dbReference type="WBParaSite" id="HCON_00075450-00001">
    <property type="protein sequence ID" value="HCON_00075450-00001"/>
    <property type="gene ID" value="HCON_00075450"/>
</dbReference>
<dbReference type="PROSITE" id="PS50994">
    <property type="entry name" value="INTEGRASE"/>
    <property type="match status" value="1"/>
</dbReference>
<dbReference type="SUPFAM" id="SSF56672">
    <property type="entry name" value="DNA/RNA polymerases"/>
    <property type="match status" value="1"/>
</dbReference>
<dbReference type="InterPro" id="IPR050951">
    <property type="entry name" value="Retrovirus_Pol_polyprotein"/>
</dbReference>
<evidence type="ECO:0000256" key="1">
    <source>
        <dbReference type="ARBA" id="ARBA00012493"/>
    </source>
</evidence>
<keyword evidence="4" id="KW-1185">Reference proteome</keyword>
<evidence type="ECO:0000256" key="2">
    <source>
        <dbReference type="ARBA" id="ARBA00023268"/>
    </source>
</evidence>
<keyword evidence="2" id="KW-0511">Multifunctional enzyme</keyword>
<reference evidence="5" key="1">
    <citation type="submission" date="2020-12" db="UniProtKB">
        <authorList>
            <consortium name="WormBaseParasite"/>
        </authorList>
    </citation>
    <scope>IDENTIFICATION</scope>
    <source>
        <strain evidence="5">MHco3</strain>
    </source>
</reference>
<sequence length="420" mass="47743">MTEIHYLGDIIDASGRRPDLEKIQAITKMPRPDNVAQLRSFLGMLNYYGTFIQEMRQLRAPPDALLKKDVPFKWSQECQTAFEKAKEILTSPLLLTHYDPKLDLIVAADASDYGIGAVILHRFPDGSEKAISHASRNLTEAGKKYGQIEKEAASHEAEIECKAVKTQVPIDANLIAEESVKDETLRDVIQYVREDKWPKKPPPKIKSYFALRHSLSLHDDCLFFGPKIVIPSKFQNRVLALLHEGHPGMSRMKSLARCYVYWTNITKDIENFVRKCTSCQEVAKAPVKTELFTWLKEEKPWSRIHVDFAGPIHEKMFLIVVEAYSKWPEAIEMSTTTGKATIRQLSRLFAQFGYPGTLVSDNGSHFTSTEFTKFCKANGIAHLRSPPYYPQSNGQAERFVDTFKRALEKLKNSETTTEAV</sequence>
<dbReference type="InterPro" id="IPR043128">
    <property type="entry name" value="Rev_trsase/Diguanyl_cyclase"/>
</dbReference>
<dbReference type="PANTHER" id="PTHR37984">
    <property type="entry name" value="PROTEIN CBG26694"/>
    <property type="match status" value="1"/>
</dbReference>
<dbReference type="FunFam" id="1.10.340.70:FF:000003">
    <property type="entry name" value="Protein CBG25708"/>
    <property type="match status" value="1"/>
</dbReference>
<dbReference type="OrthoDB" id="5920039at2759"/>
<dbReference type="AlphaFoldDB" id="A0A7I4YBV5"/>
<dbReference type="PANTHER" id="PTHR37984:SF5">
    <property type="entry name" value="PROTEIN NYNRIN-LIKE"/>
    <property type="match status" value="1"/>
</dbReference>
<dbReference type="InterPro" id="IPR041588">
    <property type="entry name" value="Integrase_H2C2"/>
</dbReference>
<dbReference type="FunFam" id="3.30.70.270:FF:000020">
    <property type="entry name" value="Transposon Tf2-6 polyprotein-like Protein"/>
    <property type="match status" value="1"/>
</dbReference>
<dbReference type="Gene3D" id="1.10.340.70">
    <property type="match status" value="1"/>
</dbReference>
<name>A0A7I4YBV5_HAECO</name>
<dbReference type="InterPro" id="IPR041577">
    <property type="entry name" value="RT_RNaseH_2"/>
</dbReference>
<dbReference type="Pfam" id="PF17919">
    <property type="entry name" value="RT_RNaseH_2"/>
    <property type="match status" value="1"/>
</dbReference>
<dbReference type="Gene3D" id="3.30.70.270">
    <property type="match status" value="1"/>
</dbReference>
<dbReference type="Proteomes" id="UP000025227">
    <property type="component" value="Unplaced"/>
</dbReference>
<dbReference type="GO" id="GO:0003676">
    <property type="term" value="F:nucleic acid binding"/>
    <property type="evidence" value="ECO:0007669"/>
    <property type="project" value="InterPro"/>
</dbReference>
<dbReference type="InterPro" id="IPR036397">
    <property type="entry name" value="RNaseH_sf"/>
</dbReference>
<dbReference type="InterPro" id="IPR012337">
    <property type="entry name" value="RNaseH-like_sf"/>
</dbReference>
<evidence type="ECO:0000313" key="4">
    <source>
        <dbReference type="Proteomes" id="UP000025227"/>
    </source>
</evidence>
<evidence type="ECO:0000259" key="3">
    <source>
        <dbReference type="PROSITE" id="PS50994"/>
    </source>
</evidence>
<dbReference type="Gene3D" id="3.30.420.10">
    <property type="entry name" value="Ribonuclease H-like superfamily/Ribonuclease H"/>
    <property type="match status" value="1"/>
</dbReference>
<organism evidence="4 5">
    <name type="scientific">Haemonchus contortus</name>
    <name type="common">Barber pole worm</name>
    <dbReference type="NCBI Taxonomy" id="6289"/>
    <lineage>
        <taxon>Eukaryota</taxon>
        <taxon>Metazoa</taxon>
        <taxon>Ecdysozoa</taxon>
        <taxon>Nematoda</taxon>
        <taxon>Chromadorea</taxon>
        <taxon>Rhabditida</taxon>
        <taxon>Rhabditina</taxon>
        <taxon>Rhabditomorpha</taxon>
        <taxon>Strongyloidea</taxon>
        <taxon>Trichostrongylidae</taxon>
        <taxon>Haemonchus</taxon>
    </lineage>
</organism>
<feature type="domain" description="Integrase catalytic" evidence="3">
    <location>
        <begin position="296"/>
        <end position="420"/>
    </location>
</feature>
<dbReference type="GO" id="GO:0003964">
    <property type="term" value="F:RNA-directed DNA polymerase activity"/>
    <property type="evidence" value="ECO:0007669"/>
    <property type="project" value="UniProtKB-EC"/>
</dbReference>
<dbReference type="InterPro" id="IPR001584">
    <property type="entry name" value="Integrase_cat-core"/>
</dbReference>
<evidence type="ECO:0000313" key="5">
    <source>
        <dbReference type="WBParaSite" id="HCON_00075450-00001"/>
    </source>
</evidence>
<dbReference type="GO" id="GO:0042575">
    <property type="term" value="C:DNA polymerase complex"/>
    <property type="evidence" value="ECO:0007669"/>
    <property type="project" value="UniProtKB-ARBA"/>
</dbReference>
<dbReference type="SUPFAM" id="SSF53098">
    <property type="entry name" value="Ribonuclease H-like"/>
    <property type="match status" value="1"/>
</dbReference>
<dbReference type="Pfam" id="PF17921">
    <property type="entry name" value="Integrase_H2C2"/>
    <property type="match status" value="1"/>
</dbReference>
<dbReference type="OMA" id="CNANDYA"/>
<accession>A0A7I4YBV5</accession>
<dbReference type="GO" id="GO:0015074">
    <property type="term" value="P:DNA integration"/>
    <property type="evidence" value="ECO:0007669"/>
    <property type="project" value="InterPro"/>
</dbReference>
<proteinExistence type="predicted"/>
<dbReference type="InterPro" id="IPR043502">
    <property type="entry name" value="DNA/RNA_pol_sf"/>
</dbReference>
<dbReference type="Pfam" id="PF00665">
    <property type="entry name" value="rve"/>
    <property type="match status" value="1"/>
</dbReference>